<reference evidence="6 7" key="1">
    <citation type="submission" date="2023-08" db="EMBL/GenBank/DDBJ databases">
        <title>Implementing the SeqCode for naming new Mesorhizobium species isolated from Vachellia karroo root nodules.</title>
        <authorList>
            <person name="Van Lill M."/>
        </authorList>
    </citation>
    <scope>NUCLEOTIDE SEQUENCE [LARGE SCALE GENOMIC DNA]</scope>
    <source>
        <strain evidence="6 7">VK22B</strain>
    </source>
</reference>
<dbReference type="InterPro" id="IPR002577">
    <property type="entry name" value="HTH_HxlR"/>
</dbReference>
<protein>
    <submittedName>
        <fullName evidence="6">Helix-turn-helix domain-containing protein</fullName>
    </submittedName>
</protein>
<feature type="domain" description="HTH hxlR-type" evidence="5">
    <location>
        <begin position="9"/>
        <end position="107"/>
    </location>
</feature>
<dbReference type="PROSITE" id="PS51118">
    <property type="entry name" value="HTH_HXLR"/>
    <property type="match status" value="1"/>
</dbReference>
<organism evidence="6 7">
    <name type="scientific">Mesorhizobium captivum</name>
    <dbReference type="NCBI Taxonomy" id="3072319"/>
    <lineage>
        <taxon>Bacteria</taxon>
        <taxon>Pseudomonadati</taxon>
        <taxon>Pseudomonadota</taxon>
        <taxon>Alphaproteobacteria</taxon>
        <taxon>Hyphomicrobiales</taxon>
        <taxon>Phyllobacteriaceae</taxon>
        <taxon>Mesorhizobium</taxon>
    </lineage>
</organism>
<dbReference type="InterPro" id="IPR036388">
    <property type="entry name" value="WH-like_DNA-bd_sf"/>
</dbReference>
<keyword evidence="1" id="KW-0805">Transcription regulation</keyword>
<comment type="caution">
    <text evidence="6">The sequence shown here is derived from an EMBL/GenBank/DDBJ whole genome shotgun (WGS) entry which is preliminary data.</text>
</comment>
<dbReference type="RefSeq" id="WP_320227634.1">
    <property type="nucleotide sequence ID" value="NZ_JAVIJB010000028.1"/>
</dbReference>
<dbReference type="EMBL" id="JAVIJC010000020">
    <property type="protein sequence ID" value="MDX8493735.1"/>
    <property type="molecule type" value="Genomic_DNA"/>
</dbReference>
<gene>
    <name evidence="6" type="ORF">RFN29_19395</name>
</gene>
<feature type="region of interest" description="Disordered" evidence="4">
    <location>
        <begin position="99"/>
        <end position="122"/>
    </location>
</feature>
<evidence type="ECO:0000256" key="1">
    <source>
        <dbReference type="ARBA" id="ARBA00023015"/>
    </source>
</evidence>
<feature type="compositionally biased region" description="Basic and acidic residues" evidence="4">
    <location>
        <begin position="104"/>
        <end position="122"/>
    </location>
</feature>
<evidence type="ECO:0000259" key="5">
    <source>
        <dbReference type="PROSITE" id="PS51118"/>
    </source>
</evidence>
<keyword evidence="3" id="KW-0804">Transcription</keyword>
<evidence type="ECO:0000313" key="7">
    <source>
        <dbReference type="Proteomes" id="UP001271249"/>
    </source>
</evidence>
<evidence type="ECO:0000256" key="3">
    <source>
        <dbReference type="ARBA" id="ARBA00023163"/>
    </source>
</evidence>
<sequence length="122" mass="13898">MGKKQPDSCGLGPALEVISGKWKALLLWQIHKAPARFGELKRLVPDISEKMLIQQLREMEADGIVHREIFPEVPPRVEYSITEFGVELDNALIPLARWGKQHARRTDRQSPRQAREPASHSL</sequence>
<proteinExistence type="predicted"/>
<evidence type="ECO:0000256" key="4">
    <source>
        <dbReference type="SAM" id="MobiDB-lite"/>
    </source>
</evidence>
<dbReference type="SUPFAM" id="SSF46785">
    <property type="entry name" value="Winged helix' DNA-binding domain"/>
    <property type="match status" value="1"/>
</dbReference>
<dbReference type="PANTHER" id="PTHR33204">
    <property type="entry name" value="TRANSCRIPTIONAL REGULATOR, MARR FAMILY"/>
    <property type="match status" value="1"/>
</dbReference>
<dbReference type="Proteomes" id="UP001271249">
    <property type="component" value="Unassembled WGS sequence"/>
</dbReference>
<keyword evidence="7" id="KW-1185">Reference proteome</keyword>
<keyword evidence="2" id="KW-0238">DNA-binding</keyword>
<evidence type="ECO:0000256" key="2">
    <source>
        <dbReference type="ARBA" id="ARBA00023125"/>
    </source>
</evidence>
<dbReference type="InterPro" id="IPR036390">
    <property type="entry name" value="WH_DNA-bd_sf"/>
</dbReference>
<name>A0ABU4Z395_9HYPH</name>
<dbReference type="PANTHER" id="PTHR33204:SF29">
    <property type="entry name" value="TRANSCRIPTIONAL REGULATOR"/>
    <property type="match status" value="1"/>
</dbReference>
<evidence type="ECO:0000313" key="6">
    <source>
        <dbReference type="EMBL" id="MDX8493735.1"/>
    </source>
</evidence>
<dbReference type="Gene3D" id="1.10.10.10">
    <property type="entry name" value="Winged helix-like DNA-binding domain superfamily/Winged helix DNA-binding domain"/>
    <property type="match status" value="1"/>
</dbReference>
<dbReference type="Pfam" id="PF01638">
    <property type="entry name" value="HxlR"/>
    <property type="match status" value="1"/>
</dbReference>
<accession>A0ABU4Z395</accession>